<evidence type="ECO:0000256" key="2">
    <source>
        <dbReference type="ARBA" id="ARBA00007333"/>
    </source>
</evidence>
<evidence type="ECO:0000256" key="13">
    <source>
        <dbReference type="ARBA" id="ARBA00064647"/>
    </source>
</evidence>
<dbReference type="AlphaFoldDB" id="A0A2H1VIV4"/>
<comment type="subunit">
    <text evidence="15">F-type ATPases have 2 components, CF(1) - the catalytic core - and CF(0) - the membrane proton channel. CF(1) and CF(0) have multiple subunits.</text>
</comment>
<dbReference type="GO" id="GO:0045259">
    <property type="term" value="C:proton-transporting ATP synthase complex"/>
    <property type="evidence" value="ECO:0007669"/>
    <property type="project" value="UniProtKB-UniRule"/>
</dbReference>
<keyword evidence="10 16" id="KW-0472">Membrane</keyword>
<keyword evidence="16" id="KW-1133">Transmembrane helix</keyword>
<name>A0A2H1VIV4_SPOFR</name>
<evidence type="ECO:0000256" key="3">
    <source>
        <dbReference type="ARBA" id="ARBA00022448"/>
    </source>
</evidence>
<evidence type="ECO:0000256" key="9">
    <source>
        <dbReference type="ARBA" id="ARBA00023128"/>
    </source>
</evidence>
<comment type="function">
    <text evidence="12 15">Subunit e, of the mitochondrial membrane ATP synthase complex (F(1)F(0) ATP synthase or Complex V) that produces ATP from ADP in the presence of a proton gradient across the membrane which is generated by electron transport complexes of the respiratory chain. ATP synthase complex consist of a soluble F(1) head domain - the catalytic core - and a membrane F(1) domain - the membrane proton channel. These two domains are linked by a central stalk rotating inside the F(1) region and a stationary peripheral stalk. During catalysis, ATP synthesis in the catalytic domain of F(1) is coupled via a rotary mechanism of the central stalk subunits to proton translocation. In vivo, can only synthesize ATP although its ATP hydrolase activity can be activated artificially in vitro. Part of the complex F(0) domain.</text>
</comment>
<dbReference type="GO" id="GO:0015986">
    <property type="term" value="P:proton motive force-driven ATP synthesis"/>
    <property type="evidence" value="ECO:0007669"/>
    <property type="project" value="InterPro"/>
</dbReference>
<evidence type="ECO:0000256" key="7">
    <source>
        <dbReference type="ARBA" id="ARBA00022990"/>
    </source>
</evidence>
<feature type="transmembrane region" description="Helical" evidence="16">
    <location>
        <begin position="12"/>
        <end position="32"/>
    </location>
</feature>
<dbReference type="GO" id="GO:0005743">
    <property type="term" value="C:mitochondrial inner membrane"/>
    <property type="evidence" value="ECO:0007669"/>
    <property type="project" value="UniProtKB-SubCell"/>
</dbReference>
<accession>A0A2H1VIV4</accession>
<evidence type="ECO:0000256" key="16">
    <source>
        <dbReference type="SAM" id="Phobius"/>
    </source>
</evidence>
<comment type="similarity">
    <text evidence="2 15">Belongs to the ATPase e subunit family.</text>
</comment>
<proteinExistence type="inferred from homology"/>
<keyword evidence="11 15" id="KW-0066">ATP synthesis</keyword>
<evidence type="ECO:0000256" key="4">
    <source>
        <dbReference type="ARBA" id="ARBA00022547"/>
    </source>
</evidence>
<keyword evidence="5 15" id="KW-0375">Hydrogen ion transport</keyword>
<dbReference type="PANTHER" id="PTHR12427:SF1">
    <property type="entry name" value="ATP SYNTHASE SUBUNIT E, MITOCHONDRIAL"/>
    <property type="match status" value="1"/>
</dbReference>
<comment type="subunit">
    <text evidence="13">Component of the ATP synthase complex composed at least of ATP5F1A/subunit alpha, ATP5F1B/subunit beta, ATP5MC1/subunit c (homooctomer), MT-ATP6/subunit a, MT-ATP8/subunit 8, ATP5ME/subunit e, ATP5MF/subunit f, ATP5MG/subunit g, ATP5MK/subunit k, ATP5MJ/subunit j, ATP5F1C/subunit gamma, ATP5F1D/subunit delta, ATP5F1E/subunit epsilon, ATP5PF/subunit F6, ATP5PB/subunit b, ATP5PD/subunit d, ATP5PO/subunit OSCP. ATP synthase complex consists of a soluble F(1) head domain (subunits alpha(3) and beta(3)) - the catalytic core - and a membrane F(0) domain - the membrane proton channel (subunits c, a, 8, e, f, g, k and j). These two domains are linked by a central stalk (subunits gamma, delta, and epsilon) rotating inside the F1 region and a stationary peripheral stalk (subunits F6, b, d, and OSCP).</text>
</comment>
<keyword evidence="3 15" id="KW-0813">Transport</keyword>
<reference evidence="17" key="1">
    <citation type="submission" date="2016-07" db="EMBL/GenBank/DDBJ databases">
        <authorList>
            <person name="Bretaudeau A."/>
        </authorList>
    </citation>
    <scope>NUCLEOTIDE SEQUENCE</scope>
    <source>
        <strain evidence="17">Rice</strain>
        <tissue evidence="17">Whole body</tissue>
    </source>
</reference>
<gene>
    <name evidence="17" type="ORF">SFRICE_018244</name>
</gene>
<comment type="subcellular location">
    <subcellularLocation>
        <location evidence="1 15">Mitochondrion inner membrane</location>
    </subcellularLocation>
</comment>
<keyword evidence="16" id="KW-0812">Transmembrane</keyword>
<dbReference type="PANTHER" id="PTHR12427">
    <property type="entry name" value="ATP SYNTHASE E CHAIN, MITOCHONDRIAL"/>
    <property type="match status" value="1"/>
</dbReference>
<evidence type="ECO:0000256" key="14">
    <source>
        <dbReference type="ARBA" id="ARBA00074682"/>
    </source>
</evidence>
<evidence type="ECO:0000256" key="8">
    <source>
        <dbReference type="ARBA" id="ARBA00023065"/>
    </source>
</evidence>
<evidence type="ECO:0000256" key="6">
    <source>
        <dbReference type="ARBA" id="ARBA00022792"/>
    </source>
</evidence>
<evidence type="ECO:0000256" key="1">
    <source>
        <dbReference type="ARBA" id="ARBA00004273"/>
    </source>
</evidence>
<dbReference type="EMBL" id="ODYU01002805">
    <property type="protein sequence ID" value="SOQ40757.1"/>
    <property type="molecule type" value="Genomic_DNA"/>
</dbReference>
<keyword evidence="4 15" id="KW-0138">CF(0)</keyword>
<evidence type="ECO:0000256" key="10">
    <source>
        <dbReference type="ARBA" id="ARBA00023136"/>
    </source>
</evidence>
<evidence type="ECO:0000313" key="17">
    <source>
        <dbReference type="EMBL" id="SOQ40757.1"/>
    </source>
</evidence>
<organism evidence="17">
    <name type="scientific">Spodoptera frugiperda</name>
    <name type="common">Fall armyworm</name>
    <dbReference type="NCBI Taxonomy" id="7108"/>
    <lineage>
        <taxon>Eukaryota</taxon>
        <taxon>Metazoa</taxon>
        <taxon>Ecdysozoa</taxon>
        <taxon>Arthropoda</taxon>
        <taxon>Hexapoda</taxon>
        <taxon>Insecta</taxon>
        <taxon>Pterygota</taxon>
        <taxon>Neoptera</taxon>
        <taxon>Endopterygota</taxon>
        <taxon>Lepidoptera</taxon>
        <taxon>Glossata</taxon>
        <taxon>Ditrysia</taxon>
        <taxon>Noctuoidea</taxon>
        <taxon>Noctuidae</taxon>
        <taxon>Amphipyrinae</taxon>
        <taxon>Spodoptera</taxon>
    </lineage>
</organism>
<evidence type="ECO:0000256" key="12">
    <source>
        <dbReference type="ARBA" id="ARBA00057306"/>
    </source>
</evidence>
<keyword evidence="8 15" id="KW-0406">Ion transport</keyword>
<evidence type="ECO:0000256" key="5">
    <source>
        <dbReference type="ARBA" id="ARBA00022781"/>
    </source>
</evidence>
<dbReference type="GO" id="GO:0015078">
    <property type="term" value="F:proton transmembrane transporter activity"/>
    <property type="evidence" value="ECO:0007669"/>
    <property type="project" value="InterPro"/>
</dbReference>
<keyword evidence="7" id="KW-0007">Acetylation</keyword>
<dbReference type="InterPro" id="IPR008386">
    <property type="entry name" value="ATP_synth_F0_esu_mt"/>
</dbReference>
<evidence type="ECO:0000256" key="15">
    <source>
        <dbReference type="RuleBase" id="RU367005"/>
    </source>
</evidence>
<dbReference type="Pfam" id="PF05680">
    <property type="entry name" value="ATP-synt_E"/>
    <property type="match status" value="1"/>
</dbReference>
<sequence length="90" mass="10518">MERLPYGPPYPVSPLIRAARYILLFAGIMHGARKQRKYAAKEAKWREEEAKRKVIRDRENAILKAKIAQEEKETMRLLESGQLFDPPPKK</sequence>
<evidence type="ECO:0000256" key="11">
    <source>
        <dbReference type="ARBA" id="ARBA00023310"/>
    </source>
</evidence>
<protein>
    <recommendedName>
        <fullName evidence="14 15">ATP synthase F(0) complex subunit e, mitochondrial</fullName>
    </recommendedName>
</protein>
<keyword evidence="9 15" id="KW-0496">Mitochondrion</keyword>
<keyword evidence="6 15" id="KW-0999">Mitochondrion inner membrane</keyword>